<reference evidence="3" key="4">
    <citation type="submission" date="2020-02" db="EMBL/GenBank/DDBJ databases">
        <authorList>
            <person name="Littmann E."/>
            <person name="Sorbara M."/>
        </authorList>
    </citation>
    <scope>NUCLEOTIDE SEQUENCE</scope>
    <source>
        <strain evidence="3">MSK.2.26</strain>
    </source>
</reference>
<dbReference type="EMBL" id="JAAISW010000044">
    <property type="protein sequence ID" value="NSJ45772.1"/>
    <property type="molecule type" value="Genomic_DNA"/>
</dbReference>
<accession>A0A829W2X1</accession>
<dbReference type="Proteomes" id="UP000501069">
    <property type="component" value="Chromosome"/>
</dbReference>
<feature type="domain" description="YodL-like" evidence="1">
    <location>
        <begin position="75"/>
        <end position="172"/>
    </location>
</feature>
<dbReference type="EMBL" id="BJLB01000001">
    <property type="protein sequence ID" value="GEA35748.1"/>
    <property type="molecule type" value="Genomic_DNA"/>
</dbReference>
<reference evidence="3 7" key="3">
    <citation type="journal article" date="2020" name="Cell Host Microbe">
        <title>Functional and Genomic Variation between Human-Derived Isolates of Lachnospiraceae Reveals Inter- and Intra-Species Diversity.</title>
        <authorList>
            <person name="Sorbara M.T."/>
            <person name="Littmann E.R."/>
            <person name="Fontana E."/>
            <person name="Moody T.U."/>
            <person name="Kohout C.E."/>
            <person name="Gjonbalaj M."/>
            <person name="Eaton V."/>
            <person name="Seok R."/>
            <person name="Leiner I.M."/>
            <person name="Pamer E.G."/>
        </authorList>
    </citation>
    <scope>NUCLEOTIDE SEQUENCE [LARGE SCALE GENOMIC DNA]</scope>
    <source>
        <strain evidence="3 7">MSK.2.26</strain>
    </source>
</reference>
<dbReference type="Pfam" id="PF14191">
    <property type="entry name" value="YodL"/>
    <property type="match status" value="1"/>
</dbReference>
<dbReference type="Proteomes" id="UP000315200">
    <property type="component" value="Unassembled WGS sequence"/>
</dbReference>
<dbReference type="RefSeq" id="WP_002588039.1">
    <property type="nucleotide sequence ID" value="NZ_BJLB01000001.1"/>
</dbReference>
<dbReference type="Proteomes" id="UP000719916">
    <property type="component" value="Unassembled WGS sequence"/>
</dbReference>
<dbReference type="EMBL" id="CP050964">
    <property type="protein sequence ID" value="QIX94027.1"/>
    <property type="molecule type" value="Genomic_DNA"/>
</dbReference>
<dbReference type="InterPro" id="IPR025923">
    <property type="entry name" value="YodL-like_dom"/>
</dbReference>
<dbReference type="AlphaFoldDB" id="A0A829W2X1"/>
<evidence type="ECO:0000313" key="7">
    <source>
        <dbReference type="Proteomes" id="UP000719916"/>
    </source>
</evidence>
<evidence type="ECO:0000313" key="3">
    <source>
        <dbReference type="EMBL" id="NSJ45772.1"/>
    </source>
</evidence>
<proteinExistence type="predicted"/>
<name>A0A829W2X1_9FIRM</name>
<organism evidence="2 5">
    <name type="scientific">Enterocloster clostridioformis</name>
    <dbReference type="NCBI Taxonomy" id="1531"/>
    <lineage>
        <taxon>Bacteria</taxon>
        <taxon>Bacillati</taxon>
        <taxon>Bacillota</taxon>
        <taxon>Clostridia</taxon>
        <taxon>Lachnospirales</taxon>
        <taxon>Lachnospiraceae</taxon>
        <taxon>Enterocloster</taxon>
    </lineage>
</organism>
<protein>
    <recommendedName>
        <fullName evidence="1">YodL-like domain-containing protein</fullName>
    </recommendedName>
</protein>
<dbReference type="GeneID" id="57961291"/>
<sequence length="185" mass="21146">MRGIRVENGRIIYFGNPAGYIAGSQAVVDPIFKGKELESYLERQGGIEAVVWKGGVYDRLMNGQVETQGCEPLKNCRIWQLKPEVNIHMKFIGYDMLVERFGEPDPQNYHMVYDGEIETNELERIYEKFDGGQEVPGYTGHSLSVSDVIELYNEEASKFYYVDYRDFKQVAFGGPKPVQSLVLQL</sequence>
<evidence type="ECO:0000313" key="5">
    <source>
        <dbReference type="Proteomes" id="UP000315200"/>
    </source>
</evidence>
<evidence type="ECO:0000313" key="2">
    <source>
        <dbReference type="EMBL" id="GEA35748.1"/>
    </source>
</evidence>
<evidence type="ECO:0000313" key="6">
    <source>
        <dbReference type="Proteomes" id="UP000501069"/>
    </source>
</evidence>
<gene>
    <name evidence="2" type="ORF">Ccl03g_14610</name>
    <name evidence="4" type="ORF">FOC47_08970</name>
    <name evidence="3" type="ORF">G5B26_19800</name>
</gene>
<reference evidence="2 5" key="1">
    <citation type="submission" date="2019-06" db="EMBL/GenBank/DDBJ databases">
        <title>Draft genome sequence of [Clostridium] clostridioforme NBRC 113352.</title>
        <authorList>
            <person name="Miura T."/>
            <person name="Furukawa M."/>
            <person name="Shimamura M."/>
            <person name="Ohyama Y."/>
            <person name="Yamazoe A."/>
            <person name="Kawasaki H."/>
        </authorList>
    </citation>
    <scope>NUCLEOTIDE SEQUENCE [LARGE SCALE GENOMIC DNA]</scope>
    <source>
        <strain evidence="2 5">NBRC 113352</strain>
    </source>
</reference>
<reference evidence="4 6" key="2">
    <citation type="submission" date="2019-11" db="EMBL/GenBank/DDBJ databases">
        <title>FDA dAtabase for Regulatory Grade micrObial Sequences (FDA-ARGOS): Supporting development and validation of Infectious Disease Dx tests.</title>
        <authorList>
            <person name="Turner S."/>
            <person name="Byrd R."/>
            <person name="Tallon L."/>
            <person name="Sadzewicz L."/>
            <person name="Vavikolanu K."/>
            <person name="Mehta A."/>
            <person name="Aluvathingal J."/>
            <person name="Nadendla S."/>
            <person name="Myers T."/>
            <person name="Yan Y."/>
            <person name="Sichtig H."/>
        </authorList>
    </citation>
    <scope>NUCLEOTIDE SEQUENCE [LARGE SCALE GENOMIC DNA]</scope>
    <source>
        <strain evidence="4 6">FDAARGOS_739</strain>
    </source>
</reference>
<evidence type="ECO:0000259" key="1">
    <source>
        <dbReference type="Pfam" id="PF14191"/>
    </source>
</evidence>
<evidence type="ECO:0000313" key="4">
    <source>
        <dbReference type="EMBL" id="QIX94027.1"/>
    </source>
</evidence>